<dbReference type="GO" id="GO:0033065">
    <property type="term" value="C:Rad51C-XRCC3 complex"/>
    <property type="evidence" value="ECO:0007669"/>
    <property type="project" value="TreeGrafter"/>
</dbReference>
<dbReference type="InterPro" id="IPR052093">
    <property type="entry name" value="HR_Repair_Mediator"/>
</dbReference>
<evidence type="ECO:0000313" key="11">
    <source>
        <dbReference type="Proteomes" id="UP001165065"/>
    </source>
</evidence>
<dbReference type="PROSITE" id="PS50162">
    <property type="entry name" value="RECA_2"/>
    <property type="match status" value="1"/>
</dbReference>
<dbReference type="Pfam" id="PF08423">
    <property type="entry name" value="Rad51"/>
    <property type="match status" value="1"/>
</dbReference>
<dbReference type="InterPro" id="IPR020588">
    <property type="entry name" value="RecA_ATP-bd"/>
</dbReference>
<organism evidence="10 11">
    <name type="scientific">Triparma columacea</name>
    <dbReference type="NCBI Taxonomy" id="722753"/>
    <lineage>
        <taxon>Eukaryota</taxon>
        <taxon>Sar</taxon>
        <taxon>Stramenopiles</taxon>
        <taxon>Ochrophyta</taxon>
        <taxon>Bolidophyceae</taxon>
        <taxon>Parmales</taxon>
        <taxon>Triparmaceae</taxon>
        <taxon>Triparma</taxon>
    </lineage>
</organism>
<dbReference type="GO" id="GO:0007131">
    <property type="term" value="P:reciprocal meiotic recombination"/>
    <property type="evidence" value="ECO:0007669"/>
    <property type="project" value="TreeGrafter"/>
</dbReference>
<dbReference type="InterPro" id="IPR013632">
    <property type="entry name" value="Rad51_C"/>
</dbReference>
<feature type="domain" description="RecA family profile 1" evidence="9">
    <location>
        <begin position="70"/>
        <end position="252"/>
    </location>
</feature>
<evidence type="ECO:0000256" key="7">
    <source>
        <dbReference type="ARBA" id="ARBA00040674"/>
    </source>
</evidence>
<dbReference type="GO" id="GO:0008821">
    <property type="term" value="F:crossover junction DNA endonuclease activity"/>
    <property type="evidence" value="ECO:0007669"/>
    <property type="project" value="TreeGrafter"/>
</dbReference>
<sequence length="329" mass="35724">MDNIPTTSLRDPAPSSPKYPSTQLIGLPMDPSHLHHYITAGHTTTSHLPSVSPPEKESETFWQVVRQMKKNMMIITFSKSVDSVVKVAEIGMCTMISGNPGVGKSQLCMQLAVNALIPASDGGVGGSSLYISTEGLPDTSRISSMLQKLQNHVNRVRSEKNKSKDLWDDPNLLNKLGIATALDVSSLMECLKSLPKLVAESGYKLIILDSIAAPIRCLEDNNDRMRVTLEITSLLSKLASQMQVAVVCTNHLTTPFNSDDQELIPALGLSVSSQFDVHVELSKEQNQGEVLVKVKKGGKADGATAMFRIGEDGVRDVKRRPAQQPRVGP</sequence>
<keyword evidence="3" id="KW-0227">DNA damage</keyword>
<protein>
    <recommendedName>
        <fullName evidence="7">DNA repair protein RAD51 homolog 3</fullName>
    </recommendedName>
</protein>
<dbReference type="PANTHER" id="PTHR46239">
    <property type="entry name" value="DNA REPAIR PROTEIN RAD51 HOMOLOG 3 RAD51C"/>
    <property type="match status" value="1"/>
</dbReference>
<evidence type="ECO:0000256" key="5">
    <source>
        <dbReference type="ARBA" id="ARBA00023204"/>
    </source>
</evidence>
<dbReference type="OrthoDB" id="5957327at2759"/>
<dbReference type="GO" id="GO:0140664">
    <property type="term" value="F:ATP-dependent DNA damage sensor activity"/>
    <property type="evidence" value="ECO:0007669"/>
    <property type="project" value="InterPro"/>
</dbReference>
<comment type="caution">
    <text evidence="10">The sequence shown here is derived from an EMBL/GenBank/DDBJ whole genome shotgun (WGS) entry which is preliminary data.</text>
</comment>
<reference evidence="11" key="1">
    <citation type="journal article" date="2023" name="Commun. Biol.">
        <title>Genome analysis of Parmales, the sister group of diatoms, reveals the evolutionary specialization of diatoms from phago-mixotrophs to photoautotrophs.</title>
        <authorList>
            <person name="Ban H."/>
            <person name="Sato S."/>
            <person name="Yoshikawa S."/>
            <person name="Yamada K."/>
            <person name="Nakamura Y."/>
            <person name="Ichinomiya M."/>
            <person name="Sato N."/>
            <person name="Blanc-Mathieu R."/>
            <person name="Endo H."/>
            <person name="Kuwata A."/>
            <person name="Ogata H."/>
        </authorList>
    </citation>
    <scope>NUCLEOTIDE SEQUENCE [LARGE SCALE GENOMIC DNA]</scope>
</reference>
<dbReference type="PANTHER" id="PTHR46239:SF1">
    <property type="entry name" value="DNA REPAIR PROTEIN RAD51 HOMOLOG 3"/>
    <property type="match status" value="1"/>
</dbReference>
<dbReference type="SMART" id="SM00382">
    <property type="entry name" value="AAA"/>
    <property type="match status" value="1"/>
</dbReference>
<evidence type="ECO:0000256" key="3">
    <source>
        <dbReference type="ARBA" id="ARBA00022763"/>
    </source>
</evidence>
<evidence type="ECO:0000256" key="1">
    <source>
        <dbReference type="ARBA" id="ARBA00004123"/>
    </source>
</evidence>
<evidence type="ECO:0000256" key="4">
    <source>
        <dbReference type="ARBA" id="ARBA00022840"/>
    </source>
</evidence>
<proteinExistence type="predicted"/>
<gene>
    <name evidence="10" type="ORF">TrCOL_g4221</name>
</gene>
<dbReference type="GO" id="GO:0005524">
    <property type="term" value="F:ATP binding"/>
    <property type="evidence" value="ECO:0007669"/>
    <property type="project" value="UniProtKB-KW"/>
</dbReference>
<evidence type="ECO:0000313" key="10">
    <source>
        <dbReference type="EMBL" id="GMI26712.1"/>
    </source>
</evidence>
<evidence type="ECO:0000259" key="9">
    <source>
        <dbReference type="PROSITE" id="PS50162"/>
    </source>
</evidence>
<dbReference type="GO" id="GO:0000707">
    <property type="term" value="P:meiotic DNA recombinase assembly"/>
    <property type="evidence" value="ECO:0007669"/>
    <property type="project" value="TreeGrafter"/>
</dbReference>
<evidence type="ECO:0000256" key="8">
    <source>
        <dbReference type="SAM" id="MobiDB-lite"/>
    </source>
</evidence>
<evidence type="ECO:0000256" key="6">
    <source>
        <dbReference type="ARBA" id="ARBA00023242"/>
    </source>
</evidence>
<keyword evidence="5" id="KW-0234">DNA repair</keyword>
<dbReference type="EMBL" id="BRYA01000634">
    <property type="protein sequence ID" value="GMI26712.1"/>
    <property type="molecule type" value="Genomic_DNA"/>
</dbReference>
<dbReference type="InterPro" id="IPR003593">
    <property type="entry name" value="AAA+_ATPase"/>
</dbReference>
<keyword evidence="11" id="KW-1185">Reference proteome</keyword>
<accession>A0A9W7L470</accession>
<evidence type="ECO:0000256" key="2">
    <source>
        <dbReference type="ARBA" id="ARBA00022741"/>
    </source>
</evidence>
<name>A0A9W7L470_9STRA</name>
<dbReference type="AlphaFoldDB" id="A0A9W7L470"/>
<dbReference type="GO" id="GO:0005657">
    <property type="term" value="C:replication fork"/>
    <property type="evidence" value="ECO:0007669"/>
    <property type="project" value="TreeGrafter"/>
</dbReference>
<dbReference type="GO" id="GO:0000400">
    <property type="term" value="F:four-way junction DNA binding"/>
    <property type="evidence" value="ECO:0007669"/>
    <property type="project" value="TreeGrafter"/>
</dbReference>
<keyword evidence="2" id="KW-0547">Nucleotide-binding</keyword>
<dbReference type="Proteomes" id="UP001165065">
    <property type="component" value="Unassembled WGS sequence"/>
</dbReference>
<dbReference type="GO" id="GO:0033063">
    <property type="term" value="C:Rad51B-Rad51C-Rad51D-XRCC2 complex"/>
    <property type="evidence" value="ECO:0007669"/>
    <property type="project" value="TreeGrafter"/>
</dbReference>
<dbReference type="SUPFAM" id="SSF52540">
    <property type="entry name" value="P-loop containing nucleoside triphosphate hydrolases"/>
    <property type="match status" value="1"/>
</dbReference>
<dbReference type="InterPro" id="IPR027417">
    <property type="entry name" value="P-loop_NTPase"/>
</dbReference>
<comment type="subcellular location">
    <subcellularLocation>
        <location evidence="1">Nucleus</location>
    </subcellularLocation>
</comment>
<keyword evidence="6" id="KW-0539">Nucleus</keyword>
<keyword evidence="4" id="KW-0067">ATP-binding</keyword>
<feature type="region of interest" description="Disordered" evidence="8">
    <location>
        <begin position="1"/>
        <end position="21"/>
    </location>
</feature>
<dbReference type="Gene3D" id="3.40.50.300">
    <property type="entry name" value="P-loop containing nucleotide triphosphate hydrolases"/>
    <property type="match status" value="1"/>
</dbReference>